<evidence type="ECO:0000256" key="1">
    <source>
        <dbReference type="ARBA" id="ARBA00005417"/>
    </source>
</evidence>
<dbReference type="GO" id="GO:0016887">
    <property type="term" value="F:ATP hydrolysis activity"/>
    <property type="evidence" value="ECO:0007669"/>
    <property type="project" value="InterPro"/>
</dbReference>
<dbReference type="InterPro" id="IPR003593">
    <property type="entry name" value="AAA+_ATPase"/>
</dbReference>
<dbReference type="OrthoDB" id="10255969at2759"/>
<organism evidence="6 7">
    <name type="scientific">Rhodotorula mucilaginosa</name>
    <name type="common">Yeast</name>
    <name type="synonym">Rhodotorula rubra</name>
    <dbReference type="NCBI Taxonomy" id="5537"/>
    <lineage>
        <taxon>Eukaryota</taxon>
        <taxon>Fungi</taxon>
        <taxon>Dikarya</taxon>
        <taxon>Basidiomycota</taxon>
        <taxon>Pucciniomycotina</taxon>
        <taxon>Microbotryomycetes</taxon>
        <taxon>Sporidiobolales</taxon>
        <taxon>Sporidiobolaceae</taxon>
        <taxon>Rhodotorula</taxon>
    </lineage>
</organism>
<dbReference type="PROSITE" id="PS00211">
    <property type="entry name" value="ABC_TRANSPORTER_1"/>
    <property type="match status" value="1"/>
</dbReference>
<dbReference type="InterPro" id="IPR017871">
    <property type="entry name" value="ABC_transporter-like_CS"/>
</dbReference>
<dbReference type="SMART" id="SM00382">
    <property type="entry name" value="AAA"/>
    <property type="match status" value="1"/>
</dbReference>
<dbReference type="AlphaFoldDB" id="A0A9P6W5E1"/>
<evidence type="ECO:0000313" key="6">
    <source>
        <dbReference type="EMBL" id="KAG0664240.1"/>
    </source>
</evidence>
<dbReference type="Gene3D" id="3.40.50.300">
    <property type="entry name" value="P-loop containing nucleotide triphosphate hydrolases"/>
    <property type="match status" value="2"/>
</dbReference>
<keyword evidence="4" id="KW-0067">ATP-binding</keyword>
<evidence type="ECO:0000256" key="2">
    <source>
        <dbReference type="ARBA" id="ARBA00022448"/>
    </source>
</evidence>
<sequence length="584" mass="64773">MLRSLVRAPAGRHRLASSRSFCFSVSRWHSPTGPASVPPIFRARGTSVYPFGVPSNDPEHALLRNLDWTVADADCWAVLAPSSSSATRAALLATLRHQVRFDPLGSAGHPILQVLPPVERAPEEGGPRDRTVDDILKLVSFKTRLGRSGEFDDYTARYYSIRDEDKVTVRQHLEEATGATSEAIEQRASQLEMTPFLDLPLITLSNGQTRRARILRALLAEPELLILEEPFTGLDPSSRRLLSSLLTSLHAARSPRILLILRPQDELPPFVTHLALTDVDVDRSHNRLLLGPKDEILATSEAQTLLEAGEAERSALEEKRLERRQRAIRREEEEASAQAAAAGPRKALIELKGVNVSYGRPSEGQEERKVLNEVDWTVKEGERWLLAGHNGSGKSTLLAIILGDHPRSFTEDVSLFGKPRDKQATATLQQEIGHVSPEIFNAFPRRYGPDALTAYEAIVTGFESVFSYRRPSAAQAETISNLLARLDHPRLTPSLLEQPFAALSAGDQALILLLRALVKRPPLLVLDEPFSGMDHETVGKVHRFLNEELEPEQALVLITHYEQEIPDSVGRVLRLENGSVVERT</sequence>
<keyword evidence="7" id="KW-1185">Reference proteome</keyword>
<dbReference type="PANTHER" id="PTHR43117:SF4">
    <property type="entry name" value="OSMOPROTECTANT IMPORT ATP-BINDING PROTEIN OSMV"/>
    <property type="match status" value="1"/>
</dbReference>
<reference evidence="6 7" key="1">
    <citation type="submission" date="2020-11" db="EMBL/GenBank/DDBJ databases">
        <title>Kefir isolates.</title>
        <authorList>
            <person name="Marcisauskas S."/>
            <person name="Kim Y."/>
            <person name="Blasche S."/>
        </authorList>
    </citation>
    <scope>NUCLEOTIDE SEQUENCE [LARGE SCALE GENOMIC DNA]</scope>
    <source>
        <strain evidence="6 7">KR</strain>
    </source>
</reference>
<comment type="similarity">
    <text evidence="1">Belongs to the ABC transporter superfamily.</text>
</comment>
<dbReference type="InterPro" id="IPR003439">
    <property type="entry name" value="ABC_transporter-like_ATP-bd"/>
</dbReference>
<evidence type="ECO:0000256" key="4">
    <source>
        <dbReference type="ARBA" id="ARBA00022840"/>
    </source>
</evidence>
<feature type="domain" description="ABC transporter" evidence="5">
    <location>
        <begin position="43"/>
        <end position="318"/>
    </location>
</feature>
<dbReference type="GO" id="GO:0005524">
    <property type="term" value="F:ATP binding"/>
    <property type="evidence" value="ECO:0007669"/>
    <property type="project" value="UniProtKB-KW"/>
</dbReference>
<keyword evidence="2" id="KW-0813">Transport</keyword>
<proteinExistence type="inferred from homology"/>
<dbReference type="SUPFAM" id="SSF52540">
    <property type="entry name" value="P-loop containing nucleoside triphosphate hydrolases"/>
    <property type="match status" value="2"/>
</dbReference>
<dbReference type="PROSITE" id="PS50893">
    <property type="entry name" value="ABC_TRANSPORTER_2"/>
    <property type="match status" value="2"/>
</dbReference>
<dbReference type="Pfam" id="PF00005">
    <property type="entry name" value="ABC_tran"/>
    <property type="match status" value="2"/>
</dbReference>
<comment type="caution">
    <text evidence="6">The sequence shown here is derived from an EMBL/GenBank/DDBJ whole genome shotgun (WGS) entry which is preliminary data.</text>
</comment>
<gene>
    <name evidence="6" type="ORF">C6P46_001704</name>
</gene>
<dbReference type="EMBL" id="PUHQ01000015">
    <property type="protein sequence ID" value="KAG0664240.1"/>
    <property type="molecule type" value="Genomic_DNA"/>
</dbReference>
<dbReference type="CDD" id="cd00267">
    <property type="entry name" value="ABC_ATPase"/>
    <property type="match status" value="1"/>
</dbReference>
<evidence type="ECO:0000313" key="7">
    <source>
        <dbReference type="Proteomes" id="UP000777482"/>
    </source>
</evidence>
<evidence type="ECO:0000259" key="5">
    <source>
        <dbReference type="PROSITE" id="PS50893"/>
    </source>
</evidence>
<keyword evidence="3" id="KW-0547">Nucleotide-binding</keyword>
<feature type="domain" description="ABC transporter" evidence="5">
    <location>
        <begin position="351"/>
        <end position="584"/>
    </location>
</feature>
<dbReference type="Proteomes" id="UP000777482">
    <property type="component" value="Unassembled WGS sequence"/>
</dbReference>
<dbReference type="InterPro" id="IPR027417">
    <property type="entry name" value="P-loop_NTPase"/>
</dbReference>
<accession>A0A9P6W5E1</accession>
<evidence type="ECO:0000256" key="3">
    <source>
        <dbReference type="ARBA" id="ARBA00022741"/>
    </source>
</evidence>
<protein>
    <recommendedName>
        <fullName evidence="5">ABC transporter domain-containing protein</fullName>
    </recommendedName>
</protein>
<dbReference type="PANTHER" id="PTHR43117">
    <property type="entry name" value="OSMOPROTECTANT IMPORT ATP-BINDING PROTEIN OSMV"/>
    <property type="match status" value="1"/>
</dbReference>
<name>A0A9P6W5E1_RHOMI</name>